<feature type="domain" description="Diacylglycerol kinase type I N-terminal" evidence="1">
    <location>
        <begin position="54"/>
        <end position="93"/>
    </location>
</feature>
<dbReference type="Gene3D" id="1.10.238.110">
    <property type="entry name" value="Diacylglycerol kinase alpha"/>
    <property type="match status" value="1"/>
</dbReference>
<evidence type="ECO:0000313" key="2">
    <source>
        <dbReference type="EMBL" id="CAD7402039.1"/>
    </source>
</evidence>
<dbReference type="EMBL" id="OC318440">
    <property type="protein sequence ID" value="CAD7402039.1"/>
    <property type="molecule type" value="Genomic_DNA"/>
</dbReference>
<name>A0A7R9CW40_TIMCR</name>
<proteinExistence type="predicted"/>
<reference evidence="2" key="1">
    <citation type="submission" date="2020-11" db="EMBL/GenBank/DDBJ databases">
        <authorList>
            <person name="Tran Van P."/>
        </authorList>
    </citation>
    <scope>NUCLEOTIDE SEQUENCE</scope>
</reference>
<gene>
    <name evidence="2" type="ORF">TCEB3V08_LOCUS6276</name>
</gene>
<sequence length="216" mass="25359">MRPPKRVILEGSLYENWTVDLFVSAHPTCRLLASRRAHVGRGPLTSFPVRYFCRSEDIDYEGFQLFMDTYLEVETPEELCRHLFLSFVKRQQALDGRCRYMSKRFLRRIETIEYNIPIEEWFLYTNRTPPGDTKKGGKLQICAERQLTPEDGGEKREKQLCHFIEMEPKNEILFCGTFSHSQLGQGVTVLSGVRHRPNVRWLGRALVPRTFHINKH</sequence>
<organism evidence="2">
    <name type="scientific">Timema cristinae</name>
    <name type="common">Walking stick</name>
    <dbReference type="NCBI Taxonomy" id="61476"/>
    <lineage>
        <taxon>Eukaryota</taxon>
        <taxon>Metazoa</taxon>
        <taxon>Ecdysozoa</taxon>
        <taxon>Arthropoda</taxon>
        <taxon>Hexapoda</taxon>
        <taxon>Insecta</taxon>
        <taxon>Pterygota</taxon>
        <taxon>Neoptera</taxon>
        <taxon>Polyneoptera</taxon>
        <taxon>Phasmatodea</taxon>
        <taxon>Timematodea</taxon>
        <taxon>Timematoidea</taxon>
        <taxon>Timematidae</taxon>
        <taxon>Timema</taxon>
    </lineage>
</organism>
<accession>A0A7R9CW40</accession>
<dbReference type="SUPFAM" id="SSF47473">
    <property type="entry name" value="EF-hand"/>
    <property type="match status" value="1"/>
</dbReference>
<protein>
    <recommendedName>
        <fullName evidence="1">Diacylglycerol kinase type I N-terminal domain-containing protein</fullName>
    </recommendedName>
</protein>
<evidence type="ECO:0000259" key="1">
    <source>
        <dbReference type="Pfam" id="PF14513"/>
    </source>
</evidence>
<dbReference type="Pfam" id="PF14513">
    <property type="entry name" value="DAG_kinase_N"/>
    <property type="match status" value="1"/>
</dbReference>
<dbReference type="InterPro" id="IPR038199">
    <property type="entry name" value="DGK_typeI_N_sf"/>
</dbReference>
<dbReference type="InterPro" id="IPR029477">
    <property type="entry name" value="DAG_kinase_typeI_N"/>
</dbReference>
<dbReference type="InterPro" id="IPR011992">
    <property type="entry name" value="EF-hand-dom_pair"/>
</dbReference>
<dbReference type="AlphaFoldDB" id="A0A7R9CW40"/>